<protein>
    <submittedName>
        <fullName evidence="2">Uncharacterized protein</fullName>
    </submittedName>
</protein>
<reference evidence="2" key="1">
    <citation type="journal article" date="2017" name="Nature">
        <title>The genome of Chenopodium quinoa.</title>
        <authorList>
            <person name="Jarvis D.E."/>
            <person name="Ho Y.S."/>
            <person name="Lightfoot D.J."/>
            <person name="Schmoeckel S.M."/>
            <person name="Li B."/>
            <person name="Borm T.J.A."/>
            <person name="Ohyanagi H."/>
            <person name="Mineta K."/>
            <person name="Michell C.T."/>
            <person name="Saber N."/>
            <person name="Kharbatia N.M."/>
            <person name="Rupper R.R."/>
            <person name="Sharp A.R."/>
            <person name="Dally N."/>
            <person name="Boughton B.A."/>
            <person name="Woo Y.H."/>
            <person name="Gao G."/>
            <person name="Schijlen E.G.W.M."/>
            <person name="Guo X."/>
            <person name="Momin A.A."/>
            <person name="Negrao S."/>
            <person name="Al-Babili S."/>
            <person name="Gehring C."/>
            <person name="Roessner U."/>
            <person name="Jung C."/>
            <person name="Murphy K."/>
            <person name="Arold S.T."/>
            <person name="Gojobori T."/>
            <person name="van der Linden C.G."/>
            <person name="van Loo E.N."/>
            <person name="Jellen E.N."/>
            <person name="Maughan P.J."/>
            <person name="Tester M."/>
        </authorList>
    </citation>
    <scope>NUCLEOTIDE SEQUENCE [LARGE SCALE GENOMIC DNA]</scope>
    <source>
        <strain evidence="2">cv. PI 614886</strain>
    </source>
</reference>
<dbReference type="AlphaFoldDB" id="A0A803LWZ2"/>
<feature type="compositionally biased region" description="Polar residues" evidence="1">
    <location>
        <begin position="472"/>
        <end position="481"/>
    </location>
</feature>
<dbReference type="Gramene" id="AUR62019993-RA">
    <property type="protein sequence ID" value="AUR62019993-RA:cds"/>
    <property type="gene ID" value="AUR62019993"/>
</dbReference>
<feature type="compositionally biased region" description="Basic and acidic residues" evidence="1">
    <location>
        <begin position="193"/>
        <end position="205"/>
    </location>
</feature>
<feature type="compositionally biased region" description="Low complexity" evidence="1">
    <location>
        <begin position="313"/>
        <end position="359"/>
    </location>
</feature>
<feature type="compositionally biased region" description="Basic and acidic residues" evidence="1">
    <location>
        <begin position="442"/>
        <end position="455"/>
    </location>
</feature>
<feature type="region of interest" description="Disordered" evidence="1">
    <location>
        <begin position="139"/>
        <end position="287"/>
    </location>
</feature>
<evidence type="ECO:0000256" key="1">
    <source>
        <dbReference type="SAM" id="MobiDB-lite"/>
    </source>
</evidence>
<feature type="region of interest" description="Disordered" evidence="1">
    <location>
        <begin position="309"/>
        <end position="535"/>
    </location>
</feature>
<feature type="region of interest" description="Disordered" evidence="1">
    <location>
        <begin position="1"/>
        <end position="26"/>
    </location>
</feature>
<sequence>MADGGLYTKPKRVPTTQTQNKKKPKAPEIVSPSFFSRWWELLHLIFVGIAVSYGLFSRKKVDDDSEGDIDTAQSYVSKLLQVPSVFDDDADSPTGNEPKLVVANNSAIVDDNKSGFGEKPLLLPVRSLKSMVSDGNDVDSGVSRVYARSNSKESSNDSRRISRNDVKLVSEEDSGVSRGYARSNSGVSAKSGNDSRRMSRNDSVKSRGSVHSEFGSVNGDGEVSRSLSRTNSNSSSSSRGFSRISRKPSGGDYGGLDDEVVEERKEKVEESVVLPSPIPWRSRSGRLEVNKESIDSSLHSLPASLEESGAAQLLRSESSLSSRSSSSSSSPKKLSPSPTLSSPKKLSPAPSLSSESLAKSVEDYGRKKPVNSSELNDEKSSRRKEFKRIWSEPKDIGGANREEPLNRSYTGFETKPRSGSDSSSVGKSVRTVRAGDMISARKSRDVDEENRRSVENDSESSDMSEKSERKTTGYNPISRGSFTEYPKETRDFLEQVLVRSDDDSESEDDNYVEERVETAKVEEPPSDNVDEGPDVDKKADEFIAKFREQIRLQRIESIKRTAGQLKRSSVR</sequence>
<keyword evidence="3" id="KW-1185">Reference proteome</keyword>
<dbReference type="EnsemblPlants" id="AUR62019993-RA">
    <property type="protein sequence ID" value="AUR62019993-RA:cds"/>
    <property type="gene ID" value="AUR62019993"/>
</dbReference>
<dbReference type="Pfam" id="PF05553">
    <property type="entry name" value="DUF761"/>
    <property type="match status" value="1"/>
</dbReference>
<evidence type="ECO:0000313" key="3">
    <source>
        <dbReference type="Proteomes" id="UP000596660"/>
    </source>
</evidence>
<feature type="compositionally biased region" description="Low complexity" evidence="1">
    <location>
        <begin position="419"/>
        <end position="429"/>
    </location>
</feature>
<dbReference type="PANTHER" id="PTHR34059">
    <property type="entry name" value="EXPRESSED PROTEIN"/>
    <property type="match status" value="1"/>
</dbReference>
<accession>A0A803LWZ2</accession>
<organism evidence="2 3">
    <name type="scientific">Chenopodium quinoa</name>
    <name type="common">Quinoa</name>
    <dbReference type="NCBI Taxonomy" id="63459"/>
    <lineage>
        <taxon>Eukaryota</taxon>
        <taxon>Viridiplantae</taxon>
        <taxon>Streptophyta</taxon>
        <taxon>Embryophyta</taxon>
        <taxon>Tracheophyta</taxon>
        <taxon>Spermatophyta</taxon>
        <taxon>Magnoliopsida</taxon>
        <taxon>eudicotyledons</taxon>
        <taxon>Gunneridae</taxon>
        <taxon>Pentapetalae</taxon>
        <taxon>Caryophyllales</taxon>
        <taxon>Chenopodiaceae</taxon>
        <taxon>Chenopodioideae</taxon>
        <taxon>Atripliceae</taxon>
        <taxon>Chenopodium</taxon>
    </lineage>
</organism>
<dbReference type="Proteomes" id="UP000596660">
    <property type="component" value="Unplaced"/>
</dbReference>
<dbReference type="OMA" id="NQYYRNE"/>
<feature type="compositionally biased region" description="Basic and acidic residues" evidence="1">
    <location>
        <begin position="512"/>
        <end position="523"/>
    </location>
</feature>
<feature type="compositionally biased region" description="Polar residues" evidence="1">
    <location>
        <begin position="182"/>
        <end position="192"/>
    </location>
</feature>
<feature type="compositionally biased region" description="Acidic residues" evidence="1">
    <location>
        <begin position="524"/>
        <end position="533"/>
    </location>
</feature>
<name>A0A803LWZ2_CHEQI</name>
<dbReference type="InterPro" id="IPR008480">
    <property type="entry name" value="DUF761_pln"/>
</dbReference>
<dbReference type="PANTHER" id="PTHR34059:SF1">
    <property type="entry name" value="EXPRESSED PROTEIN"/>
    <property type="match status" value="1"/>
</dbReference>
<reference evidence="2" key="2">
    <citation type="submission" date="2021-03" db="UniProtKB">
        <authorList>
            <consortium name="EnsemblPlants"/>
        </authorList>
    </citation>
    <scope>IDENTIFICATION</scope>
</reference>
<feature type="compositionally biased region" description="Low complexity" evidence="1">
    <location>
        <begin position="224"/>
        <end position="243"/>
    </location>
</feature>
<feature type="compositionally biased region" description="Basic and acidic residues" evidence="1">
    <location>
        <begin position="387"/>
        <end position="405"/>
    </location>
</feature>
<evidence type="ECO:0000313" key="2">
    <source>
        <dbReference type="EnsemblPlants" id="AUR62019993-RA:cds"/>
    </source>
</evidence>
<proteinExistence type="predicted"/>
<feature type="compositionally biased region" description="Acidic residues" evidence="1">
    <location>
        <begin position="502"/>
        <end position="511"/>
    </location>
</feature>
<feature type="compositionally biased region" description="Basic and acidic residues" evidence="1">
    <location>
        <begin position="150"/>
        <end position="170"/>
    </location>
</feature>